<dbReference type="GO" id="GO:0019693">
    <property type="term" value="P:ribose phosphate metabolic process"/>
    <property type="evidence" value="ECO:0007669"/>
    <property type="project" value="TreeGrafter"/>
</dbReference>
<evidence type="ECO:0000313" key="5">
    <source>
        <dbReference type="Proteomes" id="UP000014155"/>
    </source>
</evidence>
<dbReference type="FunFam" id="3.90.79.10:FF:000024">
    <property type="entry name" value="ADP-ribose pyrophosphatase"/>
    <property type="match status" value="1"/>
</dbReference>
<dbReference type="Proteomes" id="UP000014155">
    <property type="component" value="Unassembled WGS sequence"/>
</dbReference>
<dbReference type="STRING" id="1195236.CTER_0747"/>
<keyword evidence="2 4" id="KW-0378">Hydrolase</keyword>
<dbReference type="EMBL" id="AORV01000021">
    <property type="protein sequence ID" value="EMS73304.1"/>
    <property type="molecule type" value="Genomic_DNA"/>
</dbReference>
<dbReference type="EC" id="3.6.1.13" evidence="4"/>
<dbReference type="InterPro" id="IPR000086">
    <property type="entry name" value="NUDIX_hydrolase_dom"/>
</dbReference>
<evidence type="ECO:0000259" key="3">
    <source>
        <dbReference type="PROSITE" id="PS51462"/>
    </source>
</evidence>
<dbReference type="AlphaFoldDB" id="S0FVV1"/>
<feature type="domain" description="Nudix hydrolase" evidence="3">
    <location>
        <begin position="39"/>
        <end position="169"/>
    </location>
</feature>
<comment type="cofactor">
    <cofactor evidence="1">
        <name>Mg(2+)</name>
        <dbReference type="ChEBI" id="CHEBI:18420"/>
    </cofactor>
</comment>
<dbReference type="Pfam" id="PF00293">
    <property type="entry name" value="NUDIX"/>
    <property type="match status" value="1"/>
</dbReference>
<dbReference type="GO" id="GO:0005829">
    <property type="term" value="C:cytosol"/>
    <property type="evidence" value="ECO:0007669"/>
    <property type="project" value="TreeGrafter"/>
</dbReference>
<name>S0FVV1_RUMCE</name>
<reference evidence="4 5" key="1">
    <citation type="journal article" date="2013" name="Genome Announc.">
        <title>Draft Genome Sequence of the Cellulolytic, Mesophilic, Anaerobic Bacterium Clostridium termitidis Strain CT1112 (DSM 5398).</title>
        <authorList>
            <person name="Lal S."/>
            <person name="Ramachandran U."/>
            <person name="Zhang X."/>
            <person name="Munir R."/>
            <person name="Sparling R."/>
            <person name="Levin D.B."/>
        </authorList>
    </citation>
    <scope>NUCLEOTIDE SEQUENCE [LARGE SCALE GENOMIC DNA]</scope>
    <source>
        <strain evidence="4 5">CT1112</strain>
    </source>
</reference>
<comment type="caution">
    <text evidence="4">The sequence shown here is derived from an EMBL/GenBank/DDBJ whole genome shotgun (WGS) entry which is preliminary data.</text>
</comment>
<dbReference type="RefSeq" id="WP_004624217.1">
    <property type="nucleotide sequence ID" value="NZ_AORV01000021.1"/>
</dbReference>
<dbReference type="PATRIC" id="fig|1195236.3.peg.1044"/>
<proteinExistence type="predicted"/>
<gene>
    <name evidence="4" type="ORF">CTER_0747</name>
</gene>
<sequence>MEYFEKTIKTEDIYKGNIIKVQNLTVTLSNGKEATRDIVLHPGASVVVPINENGELYMVKQFRKPLDLTTLELPAGKLDSVGEDPKVCAERELMEETGLRAEKVEHLISIHTTPGFCNEVIHMYTATGLTQGEACTDEDEFLDVEKIHVSELVNMILEHRITDAKTIIGVLLAERKLREEKRL</sequence>
<dbReference type="Gene3D" id="3.90.79.10">
    <property type="entry name" value="Nucleoside Triphosphate Pyrophosphohydrolase"/>
    <property type="match status" value="1"/>
</dbReference>
<keyword evidence="5" id="KW-1185">Reference proteome</keyword>
<evidence type="ECO:0000256" key="2">
    <source>
        <dbReference type="ARBA" id="ARBA00022801"/>
    </source>
</evidence>
<dbReference type="eggNOG" id="COG0494">
    <property type="taxonomic scope" value="Bacteria"/>
</dbReference>
<dbReference type="SUPFAM" id="SSF55811">
    <property type="entry name" value="Nudix"/>
    <property type="match status" value="1"/>
</dbReference>
<dbReference type="PROSITE" id="PS51462">
    <property type="entry name" value="NUDIX"/>
    <property type="match status" value="1"/>
</dbReference>
<protein>
    <submittedName>
        <fullName evidence="4">NUDIX hydrolase</fullName>
        <ecNumber evidence="4">3.6.1.13</ecNumber>
    </submittedName>
</protein>
<dbReference type="InterPro" id="IPR015797">
    <property type="entry name" value="NUDIX_hydrolase-like_dom_sf"/>
</dbReference>
<evidence type="ECO:0000256" key="1">
    <source>
        <dbReference type="ARBA" id="ARBA00001946"/>
    </source>
</evidence>
<dbReference type="GO" id="GO:0047631">
    <property type="term" value="F:ADP-ribose diphosphatase activity"/>
    <property type="evidence" value="ECO:0007669"/>
    <property type="project" value="UniProtKB-EC"/>
</dbReference>
<accession>S0FVV1</accession>
<evidence type="ECO:0000313" key="4">
    <source>
        <dbReference type="EMBL" id="EMS73304.1"/>
    </source>
</evidence>
<dbReference type="PANTHER" id="PTHR11839">
    <property type="entry name" value="UDP/ADP-SUGAR PYROPHOSPHATASE"/>
    <property type="match status" value="1"/>
</dbReference>
<dbReference type="PANTHER" id="PTHR11839:SF18">
    <property type="entry name" value="NUDIX HYDROLASE DOMAIN-CONTAINING PROTEIN"/>
    <property type="match status" value="1"/>
</dbReference>
<organism evidence="4 5">
    <name type="scientific">Ruminiclostridium cellobioparum subsp. termitidis CT1112</name>
    <dbReference type="NCBI Taxonomy" id="1195236"/>
    <lineage>
        <taxon>Bacteria</taxon>
        <taxon>Bacillati</taxon>
        <taxon>Bacillota</taxon>
        <taxon>Clostridia</taxon>
        <taxon>Eubacteriales</taxon>
        <taxon>Oscillospiraceae</taxon>
        <taxon>Ruminiclostridium</taxon>
    </lineage>
</organism>
<dbReference type="GO" id="GO:0006753">
    <property type="term" value="P:nucleoside phosphate metabolic process"/>
    <property type="evidence" value="ECO:0007669"/>
    <property type="project" value="TreeGrafter"/>
</dbReference>